<feature type="domain" description="CBS" evidence="6">
    <location>
        <begin position="261"/>
        <end position="319"/>
    </location>
</feature>
<dbReference type="OrthoDB" id="9798188at2"/>
<dbReference type="PROSITE" id="PS51371">
    <property type="entry name" value="CBS"/>
    <property type="match status" value="2"/>
</dbReference>
<evidence type="ECO:0000313" key="9">
    <source>
        <dbReference type="Proteomes" id="UP000317512"/>
    </source>
</evidence>
<evidence type="ECO:0000259" key="6">
    <source>
        <dbReference type="PROSITE" id="PS51371"/>
    </source>
</evidence>
<dbReference type="Pfam" id="PF00571">
    <property type="entry name" value="CBS"/>
    <property type="match status" value="2"/>
</dbReference>
<dbReference type="GO" id="GO:0005886">
    <property type="term" value="C:plasma membrane"/>
    <property type="evidence" value="ECO:0007669"/>
    <property type="project" value="TreeGrafter"/>
</dbReference>
<dbReference type="Proteomes" id="UP000317512">
    <property type="component" value="Chromosome"/>
</dbReference>
<feature type="transmembrane region" description="Helical" evidence="5">
    <location>
        <begin position="94"/>
        <end position="115"/>
    </location>
</feature>
<keyword evidence="4 5" id="KW-0472">Membrane</keyword>
<feature type="domain" description="CNNM transmembrane" evidence="7">
    <location>
        <begin position="2"/>
        <end position="182"/>
    </location>
</feature>
<evidence type="ECO:0000256" key="2">
    <source>
        <dbReference type="ARBA" id="ARBA00023122"/>
    </source>
</evidence>
<dbReference type="PANTHER" id="PTHR22777">
    <property type="entry name" value="HEMOLYSIN-RELATED"/>
    <property type="match status" value="1"/>
</dbReference>
<dbReference type="PANTHER" id="PTHR22777:SF17">
    <property type="entry name" value="UPF0053 PROTEIN SLL0260"/>
    <property type="match status" value="1"/>
</dbReference>
<sequence>MPNYVKIILLIVLIMLFILSSIFSGAETAYTSISAAKVMQMVENKERGAKLVQRHLKKYNQVLSTVLIGNNIVNISSSTLTSLLLSQIILNDQGLVAIVATLVVTPIIVLIGEIMPKMIAKANPFFYLKNFSWLIEFFNWVFFIIAYPISKLGKKVYITNSEDELKTMIDIAKEEGVLQKGESLLAQNALDLDSIKVIQHYVKLKEVVTIKYNSSIEDALEVFKDSNYSRLPVESKDGKLIGIVILKDIYHLKKGKVIDFIKSVPYISANSILSSALEKMRYAKAQMAFVVENNSSTDVIGIITIEDIIEELVGEIYDETDEVEDIYEISLEKSRVKSNVLMKDIFKQLELDIDKLDEDELNLTLSEWMLNRSKRVRLIKNLKYSFEDVATFKVIETKNKNNKYAVIEVNRL</sequence>
<gene>
    <name evidence="8" type="ORF">FOY43_01465</name>
</gene>
<dbReference type="InterPro" id="IPR002550">
    <property type="entry name" value="CNNM"/>
</dbReference>
<proteinExistence type="predicted"/>
<dbReference type="Gene3D" id="3.90.1280.20">
    <property type="match status" value="1"/>
</dbReference>
<dbReference type="AlphaFoldDB" id="A0A5B8K0T2"/>
<protein>
    <submittedName>
        <fullName evidence="8">DUF21 domain-containing protein</fullName>
    </submittedName>
</protein>
<dbReference type="InterPro" id="IPR046342">
    <property type="entry name" value="CBS_dom_sf"/>
</dbReference>
<dbReference type="RefSeq" id="WP_146308796.1">
    <property type="nucleotide sequence ID" value="NZ_CP041663.1"/>
</dbReference>
<dbReference type="EMBL" id="CP041663">
    <property type="protein sequence ID" value="QDY88329.1"/>
    <property type="molecule type" value="Genomic_DNA"/>
</dbReference>
<keyword evidence="1" id="KW-0677">Repeat</keyword>
<evidence type="ECO:0000256" key="5">
    <source>
        <dbReference type="SAM" id="Phobius"/>
    </source>
</evidence>
<reference evidence="9" key="1">
    <citation type="submission" date="2019-07" db="EMBL/GenBank/DDBJ databases">
        <title>Complete genome sequences of three Mycoplasma sp. 1220 strains.</title>
        <authorList>
            <person name="Grozner D."/>
            <person name="Forro B."/>
            <person name="Kovacs A.B."/>
            <person name="Marton S."/>
            <person name="Banyai K."/>
            <person name="Kreizinger Z."/>
            <person name="Sulyok K.M."/>
            <person name="Gyuranecz M."/>
        </authorList>
    </citation>
    <scope>NUCLEOTIDE SEQUENCE [LARGE SCALE GENOMIC DNA]</scope>
    <source>
        <strain evidence="9">MYCAV93</strain>
    </source>
</reference>
<organism evidence="8 9">
    <name type="scientific">Mycoplasma anserisalpingitidis</name>
    <dbReference type="NCBI Taxonomy" id="519450"/>
    <lineage>
        <taxon>Bacteria</taxon>
        <taxon>Bacillati</taxon>
        <taxon>Mycoplasmatota</taxon>
        <taxon>Mollicutes</taxon>
        <taxon>Mycoplasmataceae</taxon>
        <taxon>Mycoplasma</taxon>
    </lineage>
</organism>
<keyword evidence="4 5" id="KW-0812">Transmembrane</keyword>
<evidence type="ECO:0000259" key="7">
    <source>
        <dbReference type="PROSITE" id="PS51846"/>
    </source>
</evidence>
<accession>A0A5B8K0T2</accession>
<dbReference type="Pfam" id="PF01595">
    <property type="entry name" value="CNNM"/>
    <property type="match status" value="1"/>
</dbReference>
<keyword evidence="4 5" id="KW-1133">Transmembrane helix</keyword>
<feature type="domain" description="CBS" evidence="6">
    <location>
        <begin position="201"/>
        <end position="260"/>
    </location>
</feature>
<dbReference type="SMART" id="SM00116">
    <property type="entry name" value="CBS"/>
    <property type="match status" value="2"/>
</dbReference>
<name>A0A5B8K0T2_9MOLU</name>
<keyword evidence="2 3" id="KW-0129">CBS domain</keyword>
<evidence type="ECO:0000313" key="8">
    <source>
        <dbReference type="EMBL" id="QDY88329.1"/>
    </source>
</evidence>
<evidence type="ECO:0000256" key="1">
    <source>
        <dbReference type="ARBA" id="ARBA00022737"/>
    </source>
</evidence>
<evidence type="ECO:0000256" key="4">
    <source>
        <dbReference type="PROSITE-ProRule" id="PRU01193"/>
    </source>
</evidence>
<dbReference type="Gene3D" id="3.10.580.10">
    <property type="entry name" value="CBS-domain"/>
    <property type="match status" value="1"/>
</dbReference>
<dbReference type="PROSITE" id="PS51846">
    <property type="entry name" value="CNNM"/>
    <property type="match status" value="1"/>
</dbReference>
<feature type="transmembrane region" description="Helical" evidence="5">
    <location>
        <begin position="127"/>
        <end position="149"/>
    </location>
</feature>
<dbReference type="InterPro" id="IPR000644">
    <property type="entry name" value="CBS_dom"/>
</dbReference>
<evidence type="ECO:0000256" key="3">
    <source>
        <dbReference type="PROSITE-ProRule" id="PRU00703"/>
    </source>
</evidence>
<dbReference type="SUPFAM" id="SSF54631">
    <property type="entry name" value="CBS-domain pair"/>
    <property type="match status" value="1"/>
</dbReference>